<evidence type="ECO:0000313" key="1">
    <source>
        <dbReference type="EMBL" id="MBB4136083.1"/>
    </source>
</evidence>
<keyword evidence="2" id="KW-1185">Reference proteome</keyword>
<dbReference type="EMBL" id="JACIFP010000001">
    <property type="protein sequence ID" value="MBB4136083.1"/>
    <property type="molecule type" value="Genomic_DNA"/>
</dbReference>
<accession>A0A840F0R9</accession>
<gene>
    <name evidence="1" type="ORF">BKA16_002635</name>
</gene>
<proteinExistence type="predicted"/>
<dbReference type="RefSeq" id="WP_183371064.1">
    <property type="nucleotide sequence ID" value="NZ_BAABHL010000040.1"/>
</dbReference>
<protein>
    <recommendedName>
        <fullName evidence="3">DNA-binding protein</fullName>
    </recommendedName>
</protein>
<comment type="caution">
    <text evidence="1">The sequence shown here is derived from an EMBL/GenBank/DDBJ whole genome shotgun (WGS) entry which is preliminary data.</text>
</comment>
<organism evidence="1 2">
    <name type="scientific">Gordonia humi</name>
    <dbReference type="NCBI Taxonomy" id="686429"/>
    <lineage>
        <taxon>Bacteria</taxon>
        <taxon>Bacillati</taxon>
        <taxon>Actinomycetota</taxon>
        <taxon>Actinomycetes</taxon>
        <taxon>Mycobacteriales</taxon>
        <taxon>Gordoniaceae</taxon>
        <taxon>Gordonia</taxon>
    </lineage>
</organism>
<evidence type="ECO:0000313" key="2">
    <source>
        <dbReference type="Proteomes" id="UP000551501"/>
    </source>
</evidence>
<dbReference type="AlphaFoldDB" id="A0A840F0R9"/>
<name>A0A840F0R9_9ACTN</name>
<dbReference type="Proteomes" id="UP000551501">
    <property type="component" value="Unassembled WGS sequence"/>
</dbReference>
<sequence length="92" mass="10114">MQSSREYLAHHLKGSDDPDVLAEVRRSPVVQGVAGAINYLVAVRGTRFGRQFISGAVNDGKLPAFQISGGWRFAPDDLDNWLDSLRVFGGQR</sequence>
<evidence type="ECO:0008006" key="3">
    <source>
        <dbReference type="Google" id="ProtNLM"/>
    </source>
</evidence>
<reference evidence="1 2" key="1">
    <citation type="submission" date="2020-08" db="EMBL/GenBank/DDBJ databases">
        <title>Sequencing the genomes of 1000 actinobacteria strains.</title>
        <authorList>
            <person name="Klenk H.-P."/>
        </authorList>
    </citation>
    <scope>NUCLEOTIDE SEQUENCE [LARGE SCALE GENOMIC DNA]</scope>
    <source>
        <strain evidence="1 2">DSM 45298</strain>
    </source>
</reference>